<dbReference type="InterPro" id="IPR011335">
    <property type="entry name" value="Restrct_endonuc-II-like"/>
</dbReference>
<evidence type="ECO:0000256" key="1">
    <source>
        <dbReference type="SAM" id="Coils"/>
    </source>
</evidence>
<dbReference type="Proteomes" id="UP000276061">
    <property type="component" value="Unassembled WGS sequence"/>
</dbReference>
<dbReference type="RefSeq" id="WP_123252485.1">
    <property type="nucleotide sequence ID" value="NZ_RJLR01000016.1"/>
</dbReference>
<dbReference type="InterPro" id="IPR011604">
    <property type="entry name" value="PDDEXK-like_dom_sf"/>
</dbReference>
<accession>A0A3N0G3Y6</accession>
<gene>
    <name evidence="4" type="ORF">EF878_08850</name>
</gene>
<dbReference type="OrthoDB" id="9135654at2"/>
<dbReference type="EMBL" id="RJLR01000016">
    <property type="protein sequence ID" value="RNM06912.1"/>
    <property type="molecule type" value="Genomic_DNA"/>
</dbReference>
<dbReference type="InterPro" id="IPR019080">
    <property type="entry name" value="YqaJ_viral_recombinase"/>
</dbReference>
<evidence type="ECO:0000256" key="2">
    <source>
        <dbReference type="SAM" id="MobiDB-lite"/>
    </source>
</evidence>
<evidence type="ECO:0000259" key="3">
    <source>
        <dbReference type="Pfam" id="PF09588"/>
    </source>
</evidence>
<dbReference type="Gene3D" id="3.90.320.10">
    <property type="match status" value="1"/>
</dbReference>
<organism evidence="4 5">
    <name type="scientific">Dickeya undicola</name>
    <dbReference type="NCBI Taxonomy" id="1577887"/>
    <lineage>
        <taxon>Bacteria</taxon>
        <taxon>Pseudomonadati</taxon>
        <taxon>Pseudomonadota</taxon>
        <taxon>Gammaproteobacteria</taxon>
        <taxon>Enterobacterales</taxon>
        <taxon>Pectobacteriaceae</taxon>
        <taxon>Dickeya</taxon>
    </lineage>
</organism>
<comment type="caution">
    <text evidence="4">The sequence shown here is derived from an EMBL/GenBank/DDBJ whole genome shotgun (WGS) entry which is preliminary data.</text>
</comment>
<feature type="region of interest" description="Disordered" evidence="2">
    <location>
        <begin position="431"/>
        <end position="460"/>
    </location>
</feature>
<evidence type="ECO:0000313" key="4">
    <source>
        <dbReference type="EMBL" id="RNM06912.1"/>
    </source>
</evidence>
<keyword evidence="1" id="KW-0175">Coiled coil</keyword>
<dbReference type="SUPFAM" id="SSF52980">
    <property type="entry name" value="Restriction endonuclease-like"/>
    <property type="match status" value="1"/>
</dbReference>
<dbReference type="Pfam" id="PF09588">
    <property type="entry name" value="YqaJ"/>
    <property type="match status" value="1"/>
</dbReference>
<feature type="domain" description="YqaJ viral recombinase" evidence="3">
    <location>
        <begin position="13"/>
        <end position="146"/>
    </location>
</feature>
<name>A0A3N0G3Y6_9GAMM</name>
<proteinExistence type="predicted"/>
<feature type="compositionally biased region" description="Low complexity" evidence="2">
    <location>
        <begin position="431"/>
        <end position="456"/>
    </location>
</feature>
<reference evidence="4 5" key="1">
    <citation type="submission" date="2018-11" db="EMBL/GenBank/DDBJ databases">
        <title>Characterization of surface water Dickeya isolates.</title>
        <authorList>
            <person name="Van Gijsegem F."/>
            <person name="Pedron J."/>
        </authorList>
    </citation>
    <scope>NUCLEOTIDE SEQUENCE [LARGE SCALE GENOMIC DNA]</scope>
    <source>
        <strain evidence="4 5">FVG1-MFV-O17</strain>
    </source>
</reference>
<evidence type="ECO:0000313" key="5">
    <source>
        <dbReference type="Proteomes" id="UP000276061"/>
    </source>
</evidence>
<feature type="coiled-coil region" evidence="1">
    <location>
        <begin position="257"/>
        <end position="298"/>
    </location>
</feature>
<sequence>MQIVNVQQGTDTWHALRAKHFTASEAPVMMAASSKMRRDELLSMKATGTEREVSDWVQTHLFDKGHEYEAAARAIVENMIDDELFPATAISDDGRLLASFDGITMTEDTLFEHKMWNASLAEHVCNHDLPPEYYWQLEQQLLVSGASRAIFVVSDGTEENFAWMEYKPVEGRANALIAGWEQFEADLKNYSAPVINEPPTGKTIMRLPALLVEIEGAVKQSNLAVYECQALAFIRSINTNLTTDQDFADAEETVKFCEKAEKELDLIKQQALSQTEQIDRLFRTIDTLREEMRGKRLELTRLVKSRKDEIRADIITKARNSLAAHIDELNATLSVVRLPIIPVDFVSAIKGKKTLTSLHSAANDELARAKIEANQLAAQYQQNLKLFDTVPPEYKNLFADLNQIIGNDWEHLQLLIEQRIGNQKKINESRLAAQTQQATAPATTQQPTSLQSQAAAPHPEQLVEATPVTATAPQPDLSWLLELLLVDLASAEIKLTKPTARKLLDAVANNLVRPLTLRY</sequence>
<protein>
    <recommendedName>
        <fullName evidence="3">YqaJ viral recombinase domain-containing protein</fullName>
    </recommendedName>
</protein>
<dbReference type="AlphaFoldDB" id="A0A3N0G3Y6"/>